<keyword evidence="6" id="KW-0378">Hydrolase</keyword>
<comment type="cofactor">
    <cofactor evidence="2">
        <name>Zn(2+)</name>
        <dbReference type="ChEBI" id="CHEBI:29105"/>
    </cofactor>
</comment>
<keyword evidence="7" id="KW-0460">Magnesium</keyword>
<dbReference type="Pfam" id="PF09297">
    <property type="entry name" value="Zn_ribbon_NUD"/>
    <property type="match status" value="1"/>
</dbReference>
<organism evidence="11 12">
    <name type="scientific">Pontivivens marinum</name>
    <dbReference type="NCBI Taxonomy" id="1690039"/>
    <lineage>
        <taxon>Bacteria</taxon>
        <taxon>Pseudomonadati</taxon>
        <taxon>Pseudomonadota</taxon>
        <taxon>Alphaproteobacteria</taxon>
        <taxon>Rhodobacterales</taxon>
        <taxon>Paracoccaceae</taxon>
        <taxon>Pontivivens</taxon>
    </lineage>
</organism>
<dbReference type="Gene3D" id="3.90.79.10">
    <property type="entry name" value="Nucleoside Triphosphate Pyrophosphohydrolase"/>
    <property type="match status" value="1"/>
</dbReference>
<dbReference type="GO" id="GO:0019677">
    <property type="term" value="P:NAD+ catabolic process"/>
    <property type="evidence" value="ECO:0007669"/>
    <property type="project" value="TreeGrafter"/>
</dbReference>
<dbReference type="NCBIfam" id="NF001299">
    <property type="entry name" value="PRK00241.1"/>
    <property type="match status" value="1"/>
</dbReference>
<evidence type="ECO:0000259" key="10">
    <source>
        <dbReference type="PROSITE" id="PS51462"/>
    </source>
</evidence>
<proteinExistence type="inferred from homology"/>
<dbReference type="EC" id="3.6.1.22" evidence="4"/>
<dbReference type="EMBL" id="OCTN01000003">
    <property type="protein sequence ID" value="SOH94162.1"/>
    <property type="molecule type" value="Genomic_DNA"/>
</dbReference>
<keyword evidence="12" id="KW-1185">Reference proteome</keyword>
<evidence type="ECO:0000256" key="6">
    <source>
        <dbReference type="ARBA" id="ARBA00022801"/>
    </source>
</evidence>
<dbReference type="CDD" id="cd03429">
    <property type="entry name" value="NUDIX_NADH_pyrophosphatase_Nudt13"/>
    <property type="match status" value="1"/>
</dbReference>
<dbReference type="GO" id="GO:0005829">
    <property type="term" value="C:cytosol"/>
    <property type="evidence" value="ECO:0007669"/>
    <property type="project" value="TreeGrafter"/>
</dbReference>
<dbReference type="AlphaFoldDB" id="A0A2C9CSE3"/>
<dbReference type="InterPro" id="IPR015797">
    <property type="entry name" value="NUDIX_hydrolase-like_dom_sf"/>
</dbReference>
<comment type="similarity">
    <text evidence="3">Belongs to the Nudix hydrolase family. NudC subfamily.</text>
</comment>
<dbReference type="InterPro" id="IPR049734">
    <property type="entry name" value="NudC-like_C"/>
</dbReference>
<dbReference type="Proteomes" id="UP000220034">
    <property type="component" value="Unassembled WGS sequence"/>
</dbReference>
<dbReference type="InterPro" id="IPR015376">
    <property type="entry name" value="Znr_NADH_PPase"/>
</dbReference>
<sequence>MLPALNNVFAGLGTMDEQVTFGGADLDRAAHIREDAIGLSAAWSHPKVGVMAVWRGKPLMSDGPEPDLIWLPSDHPALSHGVEKPIFLGLTKTSEPRFAIDLSAWAEPADESNAMAGFLDPSRNGAACLPSGTSFADMRANMGVLSHADAGNAAMARGILEWHRSHRFCARCGQPSEPIKGGWSRKCPSCGTPHFPRTDPVVIMLITHGNDVLVGRSPGWPQGMYSLLAGFMEPGETIEAAVRREVMEETAVTVGPVRYLASQPWPFPASLMIGCAGEALDTEITIDPVELEDAMWISRERCMSAMSGHDPEIRPARPGAIARHLIDMWLQDRT</sequence>
<dbReference type="InterPro" id="IPR050241">
    <property type="entry name" value="NAD-cap_RNA_hydrolase_NudC"/>
</dbReference>
<dbReference type="InterPro" id="IPR015375">
    <property type="entry name" value="NADH_PPase-like_N"/>
</dbReference>
<dbReference type="Pfam" id="PF00293">
    <property type="entry name" value="NUDIX"/>
    <property type="match status" value="1"/>
</dbReference>
<reference evidence="12" key="1">
    <citation type="submission" date="2017-09" db="EMBL/GenBank/DDBJ databases">
        <authorList>
            <person name="Varghese N."/>
            <person name="Submissions S."/>
        </authorList>
    </citation>
    <scope>NUCLEOTIDE SEQUENCE [LARGE SCALE GENOMIC DNA]</scope>
    <source>
        <strain evidence="12">C7</strain>
    </source>
</reference>
<accession>A0A2C9CSE3</accession>
<dbReference type="SUPFAM" id="SSF55811">
    <property type="entry name" value="Nudix"/>
    <property type="match status" value="1"/>
</dbReference>
<evidence type="ECO:0000256" key="3">
    <source>
        <dbReference type="ARBA" id="ARBA00009595"/>
    </source>
</evidence>
<dbReference type="PANTHER" id="PTHR42904:SF6">
    <property type="entry name" value="NAD-CAPPED RNA HYDROLASE NUDT12"/>
    <property type="match status" value="1"/>
</dbReference>
<evidence type="ECO:0000313" key="11">
    <source>
        <dbReference type="EMBL" id="SOH94162.1"/>
    </source>
</evidence>
<dbReference type="InterPro" id="IPR000086">
    <property type="entry name" value="NUDIX_hydrolase_dom"/>
</dbReference>
<evidence type="ECO:0000256" key="9">
    <source>
        <dbReference type="ARBA" id="ARBA00023679"/>
    </source>
</evidence>
<evidence type="ECO:0000256" key="4">
    <source>
        <dbReference type="ARBA" id="ARBA00012381"/>
    </source>
</evidence>
<name>A0A2C9CSE3_9RHOB</name>
<dbReference type="Pfam" id="PF09296">
    <property type="entry name" value="NUDIX-like"/>
    <property type="match status" value="1"/>
</dbReference>
<dbReference type="Gene3D" id="3.90.79.20">
    <property type="match status" value="1"/>
</dbReference>
<evidence type="ECO:0000256" key="7">
    <source>
        <dbReference type="ARBA" id="ARBA00022842"/>
    </source>
</evidence>
<dbReference type="PROSITE" id="PS51462">
    <property type="entry name" value="NUDIX"/>
    <property type="match status" value="1"/>
</dbReference>
<evidence type="ECO:0000256" key="5">
    <source>
        <dbReference type="ARBA" id="ARBA00022723"/>
    </source>
</evidence>
<evidence type="ECO:0000256" key="8">
    <source>
        <dbReference type="ARBA" id="ARBA00023027"/>
    </source>
</evidence>
<comment type="cofactor">
    <cofactor evidence="1">
        <name>Mg(2+)</name>
        <dbReference type="ChEBI" id="CHEBI:18420"/>
    </cofactor>
</comment>
<evidence type="ECO:0000256" key="2">
    <source>
        <dbReference type="ARBA" id="ARBA00001947"/>
    </source>
</evidence>
<comment type="catalytic activity">
    <reaction evidence="9">
        <text>a 5'-end NAD(+)-phospho-ribonucleoside in mRNA + H2O = a 5'-end phospho-adenosine-phospho-ribonucleoside in mRNA + beta-nicotinamide D-ribonucleotide + 2 H(+)</text>
        <dbReference type="Rhea" id="RHEA:60876"/>
        <dbReference type="Rhea" id="RHEA-COMP:15698"/>
        <dbReference type="Rhea" id="RHEA-COMP:15719"/>
        <dbReference type="ChEBI" id="CHEBI:14649"/>
        <dbReference type="ChEBI" id="CHEBI:15377"/>
        <dbReference type="ChEBI" id="CHEBI:15378"/>
        <dbReference type="ChEBI" id="CHEBI:144029"/>
        <dbReference type="ChEBI" id="CHEBI:144051"/>
    </reaction>
    <physiologicalReaction direction="left-to-right" evidence="9">
        <dbReference type="Rhea" id="RHEA:60877"/>
    </physiologicalReaction>
</comment>
<keyword evidence="8" id="KW-0520">NAD</keyword>
<dbReference type="GO" id="GO:0006742">
    <property type="term" value="P:NADP+ catabolic process"/>
    <property type="evidence" value="ECO:0007669"/>
    <property type="project" value="TreeGrafter"/>
</dbReference>
<keyword evidence="5" id="KW-0479">Metal-binding</keyword>
<protein>
    <recommendedName>
        <fullName evidence="4">NAD(+) diphosphatase</fullName>
        <ecNumber evidence="4">3.6.1.22</ecNumber>
    </recommendedName>
</protein>
<dbReference type="GO" id="GO:0046872">
    <property type="term" value="F:metal ion binding"/>
    <property type="evidence" value="ECO:0007669"/>
    <property type="project" value="UniProtKB-KW"/>
</dbReference>
<gene>
    <name evidence="11" type="ORF">SAMN06273572_103190</name>
</gene>
<evidence type="ECO:0000256" key="1">
    <source>
        <dbReference type="ARBA" id="ARBA00001946"/>
    </source>
</evidence>
<dbReference type="GO" id="GO:0035529">
    <property type="term" value="F:NADH pyrophosphatase activity"/>
    <property type="evidence" value="ECO:0007669"/>
    <property type="project" value="TreeGrafter"/>
</dbReference>
<dbReference type="PANTHER" id="PTHR42904">
    <property type="entry name" value="NUDIX HYDROLASE, NUDC SUBFAMILY"/>
    <property type="match status" value="1"/>
</dbReference>
<feature type="domain" description="Nudix hydrolase" evidence="10">
    <location>
        <begin position="196"/>
        <end position="321"/>
    </location>
</feature>
<dbReference type="RefSeq" id="WP_245851553.1">
    <property type="nucleotide sequence ID" value="NZ_OCTN01000003.1"/>
</dbReference>
<evidence type="ECO:0000313" key="12">
    <source>
        <dbReference type="Proteomes" id="UP000220034"/>
    </source>
</evidence>